<name>A0A2X0VEH4_9GAMM</name>
<keyword evidence="3" id="KW-1185">Reference proteome</keyword>
<evidence type="ECO:0000313" key="2">
    <source>
        <dbReference type="EMBL" id="SPT70014.1"/>
    </source>
</evidence>
<evidence type="ECO:0000313" key="3">
    <source>
        <dbReference type="Proteomes" id="UP000250086"/>
    </source>
</evidence>
<dbReference type="EMBL" id="UAPV01000001">
    <property type="protein sequence ID" value="SPT70014.1"/>
    <property type="molecule type" value="Genomic_DNA"/>
</dbReference>
<organism evidence="2 3">
    <name type="scientific">Anaerobiospirillum thomasii</name>
    <dbReference type="NCBI Taxonomy" id="179995"/>
    <lineage>
        <taxon>Bacteria</taxon>
        <taxon>Pseudomonadati</taxon>
        <taxon>Pseudomonadota</taxon>
        <taxon>Gammaproteobacteria</taxon>
        <taxon>Aeromonadales</taxon>
        <taxon>Succinivibrionaceae</taxon>
        <taxon>Anaerobiospirillum</taxon>
    </lineage>
</organism>
<evidence type="ECO:0000256" key="1">
    <source>
        <dbReference type="SAM" id="SignalP"/>
    </source>
</evidence>
<dbReference type="Proteomes" id="UP000250086">
    <property type="component" value="Unassembled WGS sequence"/>
</dbReference>
<keyword evidence="1" id="KW-0732">Signal</keyword>
<feature type="chain" id="PRO_5016125545" evidence="1">
    <location>
        <begin position="25"/>
        <end position="216"/>
    </location>
</feature>
<protein>
    <submittedName>
        <fullName evidence="2">Uncharacterized protein</fullName>
    </submittedName>
</protein>
<accession>A0A2X0VEH4</accession>
<feature type="signal peptide" evidence="1">
    <location>
        <begin position="1"/>
        <end position="24"/>
    </location>
</feature>
<dbReference type="RefSeq" id="WP_113744128.1">
    <property type="nucleotide sequence ID" value="NZ_UAPV01000001.1"/>
</dbReference>
<gene>
    <name evidence="2" type="ORF">NCTC13093_01412</name>
</gene>
<sequence length="216" mass="23556">MQKLKTFIYTCSFCCCVYGGSVSAAPSCILENALYLKSQSLVSEMEQMLKSEEWIALFTADKDVRQLLLTIKDKNFSKLKTVYKLSPAMKGPAWLALHSDLSSLPSSLQRRINDALYSTLGSRINAQDGPVTLSASSSCTVQQTFVLNTLKDNAIYLLTYENAIPVVVSLIPGQDGAVMASAVAVLNKNFKSSSAEDIENFLSGFNAHECTVGRTE</sequence>
<reference evidence="2 3" key="1">
    <citation type="submission" date="2018-06" db="EMBL/GenBank/DDBJ databases">
        <authorList>
            <consortium name="Pathogen Informatics"/>
            <person name="Doyle S."/>
        </authorList>
    </citation>
    <scope>NUCLEOTIDE SEQUENCE [LARGE SCALE GENOMIC DNA]</scope>
    <source>
        <strain evidence="2 3">NCTC13093</strain>
    </source>
</reference>
<proteinExistence type="predicted"/>
<dbReference type="AlphaFoldDB" id="A0A2X0VEH4"/>